<evidence type="ECO:0000313" key="2">
    <source>
        <dbReference type="Proteomes" id="UP001602245"/>
    </source>
</evidence>
<protein>
    <submittedName>
        <fullName evidence="1">Uncharacterized protein</fullName>
    </submittedName>
</protein>
<keyword evidence="2" id="KW-1185">Reference proteome</keyword>
<proteinExistence type="predicted"/>
<comment type="caution">
    <text evidence="1">The sequence shown here is derived from an EMBL/GenBank/DDBJ whole genome shotgun (WGS) entry which is preliminary data.</text>
</comment>
<organism evidence="1 2">
    <name type="scientific">Paractinoplanes globisporus</name>
    <dbReference type="NCBI Taxonomy" id="113565"/>
    <lineage>
        <taxon>Bacteria</taxon>
        <taxon>Bacillati</taxon>
        <taxon>Actinomycetota</taxon>
        <taxon>Actinomycetes</taxon>
        <taxon>Micromonosporales</taxon>
        <taxon>Micromonosporaceae</taxon>
        <taxon>Paractinoplanes</taxon>
    </lineage>
</organism>
<evidence type="ECO:0000313" key="1">
    <source>
        <dbReference type="EMBL" id="MFF5292073.1"/>
    </source>
</evidence>
<gene>
    <name evidence="1" type="ORF">ACFY35_21750</name>
</gene>
<name>A0ABW6WGB0_9ACTN</name>
<sequence>MTGLADRHTRHQELLAFGEESLRFAADDLRAVASGVRELKEVIRRDGEVETRDGTPVIEGPSDSLRGCMDSVITRVRDREWVEPHLADAAPVAEFAAPVDELTAALRAGGLRYAMTCVEPLRRMLDDLTGAPDVVAAQAASWHAIGIDLAQLAVFLQECLDRDVPRRDRLDVRSYLALMARNVEGLIGCAEIAEANAVITKAAGDLILLTRDIVRGVIGHLFATTIVWTFDTSTVVTRRVMAARLGIVVATSWRIHAYISALTTSIITLSRSLDG</sequence>
<dbReference type="EMBL" id="JBIAZU010000004">
    <property type="protein sequence ID" value="MFF5292073.1"/>
    <property type="molecule type" value="Genomic_DNA"/>
</dbReference>
<dbReference type="RefSeq" id="WP_020509956.1">
    <property type="nucleotide sequence ID" value="NZ_JBIAZU010000004.1"/>
</dbReference>
<dbReference type="Proteomes" id="UP001602245">
    <property type="component" value="Unassembled WGS sequence"/>
</dbReference>
<accession>A0ABW6WGB0</accession>
<reference evidence="1 2" key="1">
    <citation type="submission" date="2024-10" db="EMBL/GenBank/DDBJ databases">
        <title>The Natural Products Discovery Center: Release of the First 8490 Sequenced Strains for Exploring Actinobacteria Biosynthetic Diversity.</title>
        <authorList>
            <person name="Kalkreuter E."/>
            <person name="Kautsar S.A."/>
            <person name="Yang D."/>
            <person name="Bader C.D."/>
            <person name="Teijaro C.N."/>
            <person name="Fluegel L."/>
            <person name="Davis C.M."/>
            <person name="Simpson J.R."/>
            <person name="Lauterbach L."/>
            <person name="Steele A.D."/>
            <person name="Gui C."/>
            <person name="Meng S."/>
            <person name="Li G."/>
            <person name="Viehrig K."/>
            <person name="Ye F."/>
            <person name="Su P."/>
            <person name="Kiefer A.F."/>
            <person name="Nichols A."/>
            <person name="Cepeda A.J."/>
            <person name="Yan W."/>
            <person name="Fan B."/>
            <person name="Jiang Y."/>
            <person name="Adhikari A."/>
            <person name="Zheng C.-J."/>
            <person name="Schuster L."/>
            <person name="Cowan T.M."/>
            <person name="Smanski M.J."/>
            <person name="Chevrette M.G."/>
            <person name="De Carvalho L.P.S."/>
            <person name="Shen B."/>
        </authorList>
    </citation>
    <scope>NUCLEOTIDE SEQUENCE [LARGE SCALE GENOMIC DNA]</scope>
    <source>
        <strain evidence="1 2">NPDC000087</strain>
    </source>
</reference>